<proteinExistence type="predicted"/>
<accession>A0A183VH13</accession>
<dbReference type="SUPFAM" id="SSF49777">
    <property type="entry name" value="PEBP-like"/>
    <property type="match status" value="1"/>
</dbReference>
<dbReference type="InterPro" id="IPR008914">
    <property type="entry name" value="PEBP"/>
</dbReference>
<keyword evidence="2" id="KW-1185">Reference proteome</keyword>
<dbReference type="WBParaSite" id="TCNE_0002003701-mRNA-1">
    <property type="protein sequence ID" value="TCNE_0002003701-mRNA-1"/>
    <property type="gene ID" value="TCNE_0002003701"/>
</dbReference>
<reference evidence="3" key="1">
    <citation type="submission" date="2016-06" db="UniProtKB">
        <authorList>
            <consortium name="WormBaseParasite"/>
        </authorList>
    </citation>
    <scope>IDENTIFICATION</scope>
</reference>
<evidence type="ECO:0000313" key="2">
    <source>
        <dbReference type="Proteomes" id="UP000050794"/>
    </source>
</evidence>
<dbReference type="InterPro" id="IPR036610">
    <property type="entry name" value="PEBP-like_sf"/>
</dbReference>
<dbReference type="PANTHER" id="PTHR11362:SF82">
    <property type="entry name" value="PHOSPHATIDYLETHANOLAMINE-BINDING PROTEIN 4"/>
    <property type="match status" value="1"/>
</dbReference>
<protein>
    <submittedName>
        <fullName evidence="3">26 kDa secreted antigen</fullName>
    </submittedName>
</protein>
<sequence>MQLAPSRRLNVTFESGAMVDCGKTLTLDQQNGANPPTVKFDGQANALYTFIMMGPQFDPMTGKATNNVSVLWLVVNIPGNDLAKGKTLAEYLRALPPPGAGLQPFVFVVYRQVRNVDDQVFGDRSNFNATTFASARNLGYPYAGNYFTMELKM</sequence>
<evidence type="ECO:0000313" key="3">
    <source>
        <dbReference type="WBParaSite" id="TCNE_0002003701-mRNA-1"/>
    </source>
</evidence>
<name>A0A183VH13_TOXCA</name>
<dbReference type="Proteomes" id="UP000050794">
    <property type="component" value="Unassembled WGS sequence"/>
</dbReference>
<dbReference type="CDD" id="cd00866">
    <property type="entry name" value="PEBP_euk"/>
    <property type="match status" value="1"/>
</dbReference>
<reference evidence="1 2" key="2">
    <citation type="submission" date="2018-11" db="EMBL/GenBank/DDBJ databases">
        <authorList>
            <consortium name="Pathogen Informatics"/>
        </authorList>
    </citation>
    <scope>NUCLEOTIDE SEQUENCE [LARGE SCALE GENOMIC DNA]</scope>
</reference>
<dbReference type="AlphaFoldDB" id="A0A183VH13"/>
<dbReference type="InterPro" id="IPR035810">
    <property type="entry name" value="PEBP_euk"/>
</dbReference>
<dbReference type="PANTHER" id="PTHR11362">
    <property type="entry name" value="PHOSPHATIDYLETHANOLAMINE-BINDING PROTEIN"/>
    <property type="match status" value="1"/>
</dbReference>
<gene>
    <name evidence="1" type="ORF">TCNE_LOCUS20033</name>
</gene>
<organism evidence="2 3">
    <name type="scientific">Toxocara canis</name>
    <name type="common">Canine roundworm</name>
    <dbReference type="NCBI Taxonomy" id="6265"/>
    <lineage>
        <taxon>Eukaryota</taxon>
        <taxon>Metazoa</taxon>
        <taxon>Ecdysozoa</taxon>
        <taxon>Nematoda</taxon>
        <taxon>Chromadorea</taxon>
        <taxon>Rhabditida</taxon>
        <taxon>Spirurina</taxon>
        <taxon>Ascaridomorpha</taxon>
        <taxon>Ascaridoidea</taxon>
        <taxon>Toxocaridae</taxon>
        <taxon>Toxocara</taxon>
    </lineage>
</organism>
<evidence type="ECO:0000313" key="1">
    <source>
        <dbReference type="EMBL" id="VDM51354.1"/>
    </source>
</evidence>
<dbReference type="Gene3D" id="3.90.280.10">
    <property type="entry name" value="PEBP-like"/>
    <property type="match status" value="1"/>
</dbReference>
<dbReference type="EMBL" id="UYWY01028051">
    <property type="protein sequence ID" value="VDM51354.1"/>
    <property type="molecule type" value="Genomic_DNA"/>
</dbReference>
<dbReference type="Pfam" id="PF01161">
    <property type="entry name" value="PBP"/>
    <property type="match status" value="1"/>
</dbReference>